<keyword evidence="6" id="KW-1133">Transmembrane helix</keyword>
<feature type="disulfide bond" evidence="4">
    <location>
        <begin position="77"/>
        <end position="138"/>
    </location>
</feature>
<feature type="disulfide bond" evidence="4">
    <location>
        <begin position="307"/>
        <end position="368"/>
    </location>
</feature>
<name>A0A9D3S3N1_ANGAN</name>
<keyword evidence="9" id="KW-1185">Reference proteome</keyword>
<evidence type="ECO:0000256" key="6">
    <source>
        <dbReference type="SAM" id="Phobius"/>
    </source>
</evidence>
<evidence type="ECO:0000256" key="1">
    <source>
        <dbReference type="ARBA" id="ARBA00022729"/>
    </source>
</evidence>
<dbReference type="PANTHER" id="PTHR19331:SF468">
    <property type="entry name" value="SCAVENGER RECEPTOR CYSTEINE-RICH TYPE 1 PROTEIN M160"/>
    <property type="match status" value="1"/>
</dbReference>
<evidence type="ECO:0000313" key="9">
    <source>
        <dbReference type="Proteomes" id="UP001044222"/>
    </source>
</evidence>
<evidence type="ECO:0000256" key="4">
    <source>
        <dbReference type="PROSITE-ProRule" id="PRU00196"/>
    </source>
</evidence>
<feature type="region of interest" description="Disordered" evidence="5">
    <location>
        <begin position="453"/>
        <end position="476"/>
    </location>
</feature>
<dbReference type="Pfam" id="PF00530">
    <property type="entry name" value="SRCR"/>
    <property type="match status" value="3"/>
</dbReference>
<organism evidence="8 9">
    <name type="scientific">Anguilla anguilla</name>
    <name type="common">European freshwater eel</name>
    <name type="synonym">Muraena anguilla</name>
    <dbReference type="NCBI Taxonomy" id="7936"/>
    <lineage>
        <taxon>Eukaryota</taxon>
        <taxon>Metazoa</taxon>
        <taxon>Chordata</taxon>
        <taxon>Craniata</taxon>
        <taxon>Vertebrata</taxon>
        <taxon>Euteleostomi</taxon>
        <taxon>Actinopterygii</taxon>
        <taxon>Neopterygii</taxon>
        <taxon>Teleostei</taxon>
        <taxon>Anguilliformes</taxon>
        <taxon>Anguillidae</taxon>
        <taxon>Anguilla</taxon>
    </lineage>
</organism>
<reference evidence="8" key="1">
    <citation type="submission" date="2021-01" db="EMBL/GenBank/DDBJ databases">
        <title>A chromosome-scale assembly of European eel, Anguilla anguilla.</title>
        <authorList>
            <person name="Henkel C."/>
            <person name="Jong-Raadsen S.A."/>
            <person name="Dufour S."/>
            <person name="Weltzien F.-A."/>
            <person name="Palstra A.P."/>
            <person name="Pelster B."/>
            <person name="Spaink H.P."/>
            <person name="Van Den Thillart G.E."/>
            <person name="Jansen H."/>
            <person name="Zahm M."/>
            <person name="Klopp C."/>
            <person name="Cedric C."/>
            <person name="Louis A."/>
            <person name="Berthelot C."/>
            <person name="Parey E."/>
            <person name="Roest Crollius H."/>
            <person name="Montfort J."/>
            <person name="Robinson-Rechavi M."/>
            <person name="Bucao C."/>
            <person name="Bouchez O."/>
            <person name="Gislard M."/>
            <person name="Lluch J."/>
            <person name="Milhes M."/>
            <person name="Lampietro C."/>
            <person name="Lopez Roques C."/>
            <person name="Donnadieu C."/>
            <person name="Braasch I."/>
            <person name="Desvignes T."/>
            <person name="Postlethwait J."/>
            <person name="Bobe J."/>
            <person name="Guiguen Y."/>
            <person name="Dirks R."/>
        </authorList>
    </citation>
    <scope>NUCLEOTIDE SEQUENCE</scope>
    <source>
        <strain evidence="8">Tag_6206</strain>
        <tissue evidence="8">Liver</tissue>
    </source>
</reference>
<dbReference type="InterPro" id="IPR036772">
    <property type="entry name" value="SRCR-like_dom_sf"/>
</dbReference>
<feature type="disulfide bond" evidence="4">
    <location>
        <begin position="5"/>
        <end position="15"/>
    </location>
</feature>
<sequence>MGVQCSGREAHLGNCSTPHNLTCSSREQVSIVCSNHRSLRLVGGGGDCAGRLEVFHRGSWGTVCDDSWDLEDAQVVCRQLQCGTALSAPLPSFFGPGNGPVWLDEVGCVGNETSLWDCPTAGWGQTDCGHKEDVGVVCSEFKEMRLTEGCSGNLEVFYNGTWGNVCYNQMTTDTATLICQELNCGKKGFVSKTQSRLESAPNWLDHFKCRPHDSTLWQCPSKPWGENTCGQTSVASLTCTGEEDDQFPRTKLSCSSAANQRACTSHWPLRLVGGEGGCSGRLEVFHGGSWRTVCGDSWDTMDVQVVCRQLDCGSAAKAHGNATFGTGNGTLWLTEVNCRGTEMHLWDCPHSVHQHSRCPHQNQAGVTCTVVSKQPVPRLKEAPPSPSIPTVAFLVMGALLFLLLAVLGVLLFQNRALKRALSEWDHAPLREAVYEEIEYKLARGGTYSAPRWGRGLAEDPPSGHADVGDGEGHSLSGNLVMEDTPENYDDVIPADKHPDSVPGELVEGDAPEHYDDVITMQPGPDAFPGDHVTDTEENYDDAVTLDWIQVGESVLAESPPAPWGMDYDDVGE</sequence>
<feature type="domain" description="SRCR" evidence="7">
    <location>
        <begin position="1"/>
        <end position="34"/>
    </location>
</feature>
<dbReference type="EMBL" id="JAFIRN010000002">
    <property type="protein sequence ID" value="KAG5853605.1"/>
    <property type="molecule type" value="Genomic_DNA"/>
</dbReference>
<dbReference type="GO" id="GO:0016020">
    <property type="term" value="C:membrane"/>
    <property type="evidence" value="ECO:0007669"/>
    <property type="project" value="InterPro"/>
</dbReference>
<dbReference type="Gene3D" id="3.10.250.10">
    <property type="entry name" value="SRCR-like domain"/>
    <property type="match status" value="3"/>
</dbReference>
<feature type="disulfide bond" evidence="4">
    <location>
        <begin position="64"/>
        <end position="128"/>
    </location>
</feature>
<feature type="transmembrane region" description="Helical" evidence="6">
    <location>
        <begin position="391"/>
        <end position="412"/>
    </location>
</feature>
<dbReference type="FunFam" id="3.10.250.10:FF:000009">
    <property type="entry name" value="WC1"/>
    <property type="match status" value="2"/>
</dbReference>
<evidence type="ECO:0000256" key="3">
    <source>
        <dbReference type="ARBA" id="ARBA00023157"/>
    </source>
</evidence>
<feature type="disulfide bond" evidence="4">
    <location>
        <begin position="338"/>
        <end position="348"/>
    </location>
</feature>
<feature type="disulfide bond" evidence="4">
    <location>
        <begin position="209"/>
        <end position="219"/>
    </location>
</feature>
<dbReference type="SUPFAM" id="SSF56487">
    <property type="entry name" value="SRCR-like"/>
    <property type="match status" value="3"/>
</dbReference>
<keyword evidence="2" id="KW-0677">Repeat</keyword>
<accession>A0A9D3S3N1</accession>
<dbReference type="SMART" id="SM00202">
    <property type="entry name" value="SR"/>
    <property type="match status" value="3"/>
</dbReference>
<feature type="domain" description="SRCR" evidence="7">
    <location>
        <begin position="39"/>
        <end position="139"/>
    </location>
</feature>
<dbReference type="InterPro" id="IPR001190">
    <property type="entry name" value="SRCR"/>
</dbReference>
<keyword evidence="6" id="KW-0472">Membrane</keyword>
<feature type="disulfide bond" evidence="4">
    <location>
        <begin position="294"/>
        <end position="358"/>
    </location>
</feature>
<dbReference type="FunFam" id="3.10.250.10:FF:000012">
    <property type="entry name" value="CD163 molecule like 1"/>
    <property type="match status" value="1"/>
</dbReference>
<gene>
    <name evidence="8" type="ORF">ANANG_G00027770</name>
</gene>
<proteinExistence type="predicted"/>
<protein>
    <recommendedName>
        <fullName evidence="7">SRCR domain-containing protein</fullName>
    </recommendedName>
</protein>
<dbReference type="PROSITE" id="PS50287">
    <property type="entry name" value="SRCR_2"/>
    <property type="match status" value="4"/>
</dbReference>
<comment type="caution">
    <text evidence="8">The sequence shown here is derived from an EMBL/GenBank/DDBJ whole genome shotgun (WGS) entry which is preliminary data.</text>
</comment>
<dbReference type="Proteomes" id="UP001044222">
    <property type="component" value="Unassembled WGS sequence"/>
</dbReference>
<keyword evidence="1" id="KW-0732">Signal</keyword>
<feature type="disulfide bond" evidence="4">
    <location>
        <begin position="108"/>
        <end position="118"/>
    </location>
</feature>
<evidence type="ECO:0000259" key="7">
    <source>
        <dbReference type="PROSITE" id="PS50287"/>
    </source>
</evidence>
<dbReference type="PRINTS" id="PR00258">
    <property type="entry name" value="SPERACTRCPTR"/>
</dbReference>
<comment type="caution">
    <text evidence="4">Lacks conserved residue(s) required for the propagation of feature annotation.</text>
</comment>
<feature type="domain" description="SRCR" evidence="7">
    <location>
        <begin position="144"/>
        <end position="240"/>
    </location>
</feature>
<evidence type="ECO:0000313" key="8">
    <source>
        <dbReference type="EMBL" id="KAG5853605.1"/>
    </source>
</evidence>
<evidence type="ECO:0000256" key="2">
    <source>
        <dbReference type="ARBA" id="ARBA00022737"/>
    </source>
</evidence>
<keyword evidence="3 4" id="KW-1015">Disulfide bond</keyword>
<feature type="domain" description="SRCR" evidence="7">
    <location>
        <begin position="269"/>
        <end position="369"/>
    </location>
</feature>
<keyword evidence="6" id="KW-0812">Transmembrane</keyword>
<evidence type="ECO:0000256" key="5">
    <source>
        <dbReference type="SAM" id="MobiDB-lite"/>
    </source>
</evidence>
<dbReference type="AlphaFoldDB" id="A0A9D3S3N1"/>
<dbReference type="PANTHER" id="PTHR19331">
    <property type="entry name" value="SCAVENGER RECEPTOR DOMAIN-CONTAINING"/>
    <property type="match status" value="1"/>
</dbReference>